<dbReference type="CDD" id="cd16376">
    <property type="entry name" value="Avd_like"/>
    <property type="match status" value="1"/>
</dbReference>
<accession>A0A432WB21</accession>
<proteinExistence type="predicted"/>
<keyword evidence="3" id="KW-1185">Reference proteome</keyword>
<dbReference type="AlphaFoldDB" id="A0A432WB21"/>
<dbReference type="Pfam" id="PF22296">
    <property type="entry name" value="bAvd"/>
    <property type="match status" value="1"/>
</dbReference>
<organism evidence="2 3">
    <name type="scientific">Aliidiomarina sanyensis</name>
    <dbReference type="NCBI Taxonomy" id="1249555"/>
    <lineage>
        <taxon>Bacteria</taxon>
        <taxon>Pseudomonadati</taxon>
        <taxon>Pseudomonadota</taxon>
        <taxon>Gammaproteobacteria</taxon>
        <taxon>Alteromonadales</taxon>
        <taxon>Idiomarinaceae</taxon>
        <taxon>Aliidiomarina</taxon>
    </lineage>
</organism>
<reference evidence="2 3" key="1">
    <citation type="journal article" date="2011" name="Front. Microbiol.">
        <title>Genomic signatures of strain selection and enhancement in Bacillus atrophaeus var. globigii, a historical biowarfare simulant.</title>
        <authorList>
            <person name="Gibbons H.S."/>
            <person name="Broomall S.M."/>
            <person name="McNew L.A."/>
            <person name="Daligault H."/>
            <person name="Chapman C."/>
            <person name="Bruce D."/>
            <person name="Karavis M."/>
            <person name="Krepps M."/>
            <person name="McGregor P.A."/>
            <person name="Hong C."/>
            <person name="Park K.H."/>
            <person name="Akmal A."/>
            <person name="Feldman A."/>
            <person name="Lin J.S."/>
            <person name="Chang W.E."/>
            <person name="Higgs B.W."/>
            <person name="Demirev P."/>
            <person name="Lindquist J."/>
            <person name="Liem A."/>
            <person name="Fochler E."/>
            <person name="Read T.D."/>
            <person name="Tapia R."/>
            <person name="Johnson S."/>
            <person name="Bishop-Lilly K.A."/>
            <person name="Detter C."/>
            <person name="Han C."/>
            <person name="Sozhamannan S."/>
            <person name="Rosenzweig C.N."/>
            <person name="Skowronski E.W."/>
        </authorList>
    </citation>
    <scope>NUCLEOTIDE SEQUENCE [LARGE SCALE GENOMIC DNA]</scope>
    <source>
        <strain evidence="2 3">GYP-17</strain>
    </source>
</reference>
<dbReference type="InterPro" id="IPR055360">
    <property type="entry name" value="bAvd"/>
</dbReference>
<comment type="caution">
    <text evidence="2">The sequence shown here is derived from an EMBL/GenBank/DDBJ whole genome shotgun (WGS) entry which is preliminary data.</text>
</comment>
<evidence type="ECO:0000259" key="1">
    <source>
        <dbReference type="Pfam" id="PF22296"/>
    </source>
</evidence>
<dbReference type="Proteomes" id="UP000288405">
    <property type="component" value="Unassembled WGS sequence"/>
</dbReference>
<name>A0A432WB21_9GAMM</name>
<gene>
    <name evidence="2" type="ORF">CWE11_10845</name>
</gene>
<protein>
    <submittedName>
        <fullName evidence="2">Diversity-generating retroelement protein bAvd family protein</fullName>
    </submittedName>
</protein>
<sequence length="121" mass="14153">MSQSLSIEEKCLEMIKYGYVVLKQFPRYEKHGLAAEIRATMWRTHRLIVTALKRYHKKTTLTDLDVELTLLKRQARLSKELGHIDNRRYQIWITMMVEIGKMLGGWIKHVNSSKPVKAAAL</sequence>
<dbReference type="SUPFAM" id="SSF158446">
    <property type="entry name" value="IVS-encoded protein-like"/>
    <property type="match status" value="1"/>
</dbReference>
<dbReference type="RefSeq" id="WP_126777648.1">
    <property type="nucleotide sequence ID" value="NZ_PIPM01000016.1"/>
</dbReference>
<feature type="domain" description="bAvd-like" evidence="1">
    <location>
        <begin position="7"/>
        <end position="110"/>
    </location>
</feature>
<dbReference type="NCBIfam" id="NF033474">
    <property type="entry name" value="DivGenRetAVD"/>
    <property type="match status" value="1"/>
</dbReference>
<dbReference type="Gene3D" id="1.20.1440.60">
    <property type="entry name" value="23S rRNA-intervening sequence"/>
    <property type="match status" value="1"/>
</dbReference>
<evidence type="ECO:0000313" key="2">
    <source>
        <dbReference type="EMBL" id="RUO28198.1"/>
    </source>
</evidence>
<dbReference type="InterPro" id="IPR036583">
    <property type="entry name" value="23S_rRNA_IVS_sf"/>
</dbReference>
<evidence type="ECO:0000313" key="3">
    <source>
        <dbReference type="Proteomes" id="UP000288405"/>
    </source>
</evidence>
<dbReference type="EMBL" id="PIPM01000016">
    <property type="protein sequence ID" value="RUO28198.1"/>
    <property type="molecule type" value="Genomic_DNA"/>
</dbReference>
<dbReference type="OrthoDB" id="9814817at2"/>